<keyword evidence="3" id="KW-0813">Transport</keyword>
<organism evidence="9 10">
    <name type="scientific">Allomeiothermus silvanus (strain ATCC 700542 / DSM 9946 / NBRC 106475 / NCIMB 13440 / VI-R2)</name>
    <name type="common">Thermus silvanus</name>
    <dbReference type="NCBI Taxonomy" id="526227"/>
    <lineage>
        <taxon>Bacteria</taxon>
        <taxon>Thermotogati</taxon>
        <taxon>Deinococcota</taxon>
        <taxon>Deinococci</taxon>
        <taxon>Thermales</taxon>
        <taxon>Thermaceae</taxon>
        <taxon>Allomeiothermus</taxon>
    </lineage>
</organism>
<gene>
    <name evidence="9" type="ordered locus">Mesil_1415</name>
</gene>
<keyword evidence="4" id="KW-1003">Cell membrane</keyword>
<evidence type="ECO:0000256" key="1">
    <source>
        <dbReference type="ARBA" id="ARBA00004651"/>
    </source>
</evidence>
<evidence type="ECO:0000256" key="7">
    <source>
        <dbReference type="ARBA" id="ARBA00023136"/>
    </source>
</evidence>
<evidence type="ECO:0000256" key="3">
    <source>
        <dbReference type="ARBA" id="ARBA00022448"/>
    </source>
</evidence>
<evidence type="ECO:0000256" key="4">
    <source>
        <dbReference type="ARBA" id="ARBA00022475"/>
    </source>
</evidence>
<evidence type="ECO:0000313" key="10">
    <source>
        <dbReference type="Proteomes" id="UP000001916"/>
    </source>
</evidence>
<name>D7BEV5_ALLS1</name>
<protein>
    <submittedName>
        <fullName evidence="9">AzlC family protein</fullName>
    </submittedName>
</protein>
<evidence type="ECO:0000256" key="2">
    <source>
        <dbReference type="ARBA" id="ARBA00010735"/>
    </source>
</evidence>
<feature type="transmembrane region" description="Helical" evidence="8">
    <location>
        <begin position="113"/>
        <end position="130"/>
    </location>
</feature>
<keyword evidence="5 8" id="KW-0812">Transmembrane</keyword>
<feature type="transmembrane region" description="Helical" evidence="8">
    <location>
        <begin position="28"/>
        <end position="50"/>
    </location>
</feature>
<sequence>MELSPDESHPAESRKAASEGVRDVWPSLLGVVPFGLITGAAGTGAGLSVLQTVTSSVLLFAGASQLAAYQLMGAGAPVLVIVLTVAVVNLRYVMYSASLAQYLVGWKPWWKVLGAYILVDQVYALALHRFREGHLSRPLPRWVYYITGSVLTWLVWQVAVLMGAWLGAKVPPSWSLDFAIPLSFLAMVFAAIRDRPTALAALASGMVAMFAATLPYNLGLIVAALVGIGAGMGLERRQHG</sequence>
<dbReference type="InterPro" id="IPR011606">
    <property type="entry name" value="Brnchd-chn_aa_trnsp_permease"/>
</dbReference>
<feature type="transmembrane region" description="Helical" evidence="8">
    <location>
        <begin position="174"/>
        <end position="192"/>
    </location>
</feature>
<dbReference type="GO" id="GO:1903785">
    <property type="term" value="P:L-valine transmembrane transport"/>
    <property type="evidence" value="ECO:0007669"/>
    <property type="project" value="TreeGrafter"/>
</dbReference>
<dbReference type="GO" id="GO:0005886">
    <property type="term" value="C:plasma membrane"/>
    <property type="evidence" value="ECO:0007669"/>
    <property type="project" value="UniProtKB-SubCell"/>
</dbReference>
<evidence type="ECO:0000256" key="5">
    <source>
        <dbReference type="ARBA" id="ARBA00022692"/>
    </source>
</evidence>
<feature type="transmembrane region" description="Helical" evidence="8">
    <location>
        <begin position="142"/>
        <end position="168"/>
    </location>
</feature>
<dbReference type="STRING" id="526227.Mesil_1415"/>
<dbReference type="eggNOG" id="COG1296">
    <property type="taxonomic scope" value="Bacteria"/>
</dbReference>
<dbReference type="HOGENOM" id="CLU_065777_1_1_0"/>
<keyword evidence="7 8" id="KW-0472">Membrane</keyword>
<reference evidence="9 10" key="1">
    <citation type="journal article" date="2010" name="Stand. Genomic Sci.">
        <title>Complete genome sequence of Meiothermus silvanus type strain (VI-R2).</title>
        <authorList>
            <person name="Sikorski J."/>
            <person name="Tindall B.J."/>
            <person name="Lowry S."/>
            <person name="Lucas S."/>
            <person name="Nolan M."/>
            <person name="Copeland A."/>
            <person name="Glavina Del Rio T."/>
            <person name="Tice H."/>
            <person name="Cheng J.F."/>
            <person name="Han C."/>
            <person name="Pitluck S."/>
            <person name="Liolios K."/>
            <person name="Ivanova N."/>
            <person name="Mavromatis K."/>
            <person name="Mikhailova N."/>
            <person name="Pati A."/>
            <person name="Goodwin L."/>
            <person name="Chen A."/>
            <person name="Palaniappan K."/>
            <person name="Land M."/>
            <person name="Hauser L."/>
            <person name="Chang Y.J."/>
            <person name="Jeffries C.D."/>
            <person name="Rohde M."/>
            <person name="Goker M."/>
            <person name="Woyke T."/>
            <person name="Bristow J."/>
            <person name="Eisen J.A."/>
            <person name="Markowitz V."/>
            <person name="Hugenholtz P."/>
            <person name="Kyrpides N.C."/>
            <person name="Klenk H.P."/>
            <person name="Lapidus A."/>
        </authorList>
    </citation>
    <scope>NUCLEOTIDE SEQUENCE [LARGE SCALE GENOMIC DNA]</scope>
    <source>
        <strain evidence="10">ATCC 700542 / DSM 9946 / VI-R2</strain>
    </source>
</reference>
<proteinExistence type="inferred from homology"/>
<feature type="transmembrane region" description="Helical" evidence="8">
    <location>
        <begin position="71"/>
        <end position="93"/>
    </location>
</feature>
<dbReference type="Proteomes" id="UP000001916">
    <property type="component" value="Chromosome"/>
</dbReference>
<feature type="transmembrane region" description="Helical" evidence="8">
    <location>
        <begin position="199"/>
        <end position="232"/>
    </location>
</feature>
<comment type="similarity">
    <text evidence="2">Belongs to the AzlC family.</text>
</comment>
<evidence type="ECO:0000256" key="8">
    <source>
        <dbReference type="SAM" id="Phobius"/>
    </source>
</evidence>
<evidence type="ECO:0000313" key="9">
    <source>
        <dbReference type="EMBL" id="ADH63308.1"/>
    </source>
</evidence>
<evidence type="ECO:0000256" key="6">
    <source>
        <dbReference type="ARBA" id="ARBA00022989"/>
    </source>
</evidence>
<keyword evidence="10" id="KW-1185">Reference proteome</keyword>
<dbReference type="PANTHER" id="PTHR34979">
    <property type="entry name" value="INNER MEMBRANE PROTEIN YGAZ"/>
    <property type="match status" value="1"/>
</dbReference>
<dbReference type="RefSeq" id="WP_013157877.1">
    <property type="nucleotide sequence ID" value="NC_014212.1"/>
</dbReference>
<dbReference type="KEGG" id="msv:Mesil_1415"/>
<dbReference type="AlphaFoldDB" id="D7BEV5"/>
<dbReference type="Pfam" id="PF03591">
    <property type="entry name" value="AzlC"/>
    <property type="match status" value="1"/>
</dbReference>
<dbReference type="EMBL" id="CP002042">
    <property type="protein sequence ID" value="ADH63308.1"/>
    <property type="molecule type" value="Genomic_DNA"/>
</dbReference>
<dbReference type="OrthoDB" id="3177005at2"/>
<dbReference type="PANTHER" id="PTHR34979:SF1">
    <property type="entry name" value="INNER MEMBRANE PROTEIN YGAZ"/>
    <property type="match status" value="1"/>
</dbReference>
<keyword evidence="6 8" id="KW-1133">Transmembrane helix</keyword>
<accession>D7BEV5</accession>
<comment type="subcellular location">
    <subcellularLocation>
        <location evidence="1">Cell membrane</location>
        <topology evidence="1">Multi-pass membrane protein</topology>
    </subcellularLocation>
</comment>